<gene>
    <name evidence="1" type="ORF">TNIN_245271</name>
</gene>
<evidence type="ECO:0000313" key="2">
    <source>
        <dbReference type="Proteomes" id="UP000886998"/>
    </source>
</evidence>
<dbReference type="AlphaFoldDB" id="A0A8X6WRX8"/>
<sequence length="94" mass="10700">MASDKTSILFLKPKGIKPFLPIYTPRAIVFPKNIREKDGIIPGLRSSTINMQALLEVVRVRTNIVVFLFPQKMTLHPSRELTRRSIVPAKRSKS</sequence>
<keyword evidence="2" id="KW-1185">Reference proteome</keyword>
<protein>
    <submittedName>
        <fullName evidence="1">Uncharacterized protein</fullName>
    </submittedName>
</protein>
<proteinExistence type="predicted"/>
<dbReference type="EMBL" id="BMAV01001768">
    <property type="protein sequence ID" value="GFY40228.1"/>
    <property type="molecule type" value="Genomic_DNA"/>
</dbReference>
<comment type="caution">
    <text evidence="1">The sequence shown here is derived from an EMBL/GenBank/DDBJ whole genome shotgun (WGS) entry which is preliminary data.</text>
</comment>
<dbReference type="Proteomes" id="UP000886998">
    <property type="component" value="Unassembled WGS sequence"/>
</dbReference>
<reference evidence="1" key="1">
    <citation type="submission" date="2020-08" db="EMBL/GenBank/DDBJ databases">
        <title>Multicomponent nature underlies the extraordinary mechanical properties of spider dragline silk.</title>
        <authorList>
            <person name="Kono N."/>
            <person name="Nakamura H."/>
            <person name="Mori M."/>
            <person name="Yoshida Y."/>
            <person name="Ohtoshi R."/>
            <person name="Malay A.D."/>
            <person name="Moran D.A.P."/>
            <person name="Tomita M."/>
            <person name="Numata K."/>
            <person name="Arakawa K."/>
        </authorList>
    </citation>
    <scope>NUCLEOTIDE SEQUENCE</scope>
</reference>
<accession>A0A8X6WRX8</accession>
<organism evidence="1 2">
    <name type="scientific">Trichonephila inaurata madagascariensis</name>
    <dbReference type="NCBI Taxonomy" id="2747483"/>
    <lineage>
        <taxon>Eukaryota</taxon>
        <taxon>Metazoa</taxon>
        <taxon>Ecdysozoa</taxon>
        <taxon>Arthropoda</taxon>
        <taxon>Chelicerata</taxon>
        <taxon>Arachnida</taxon>
        <taxon>Araneae</taxon>
        <taxon>Araneomorphae</taxon>
        <taxon>Entelegynae</taxon>
        <taxon>Araneoidea</taxon>
        <taxon>Nephilidae</taxon>
        <taxon>Trichonephila</taxon>
        <taxon>Trichonephila inaurata</taxon>
    </lineage>
</organism>
<evidence type="ECO:0000313" key="1">
    <source>
        <dbReference type="EMBL" id="GFY40228.1"/>
    </source>
</evidence>
<name>A0A8X6WRX8_9ARAC</name>